<dbReference type="EMBL" id="BK032666">
    <property type="protein sequence ID" value="DAF53932.1"/>
    <property type="molecule type" value="Genomic_DNA"/>
</dbReference>
<organism evidence="1">
    <name type="scientific">Myoviridae sp. ct2Qy24</name>
    <dbReference type="NCBI Taxonomy" id="2827656"/>
    <lineage>
        <taxon>Viruses</taxon>
        <taxon>Duplodnaviria</taxon>
        <taxon>Heunggongvirae</taxon>
        <taxon>Uroviricota</taxon>
        <taxon>Caudoviricetes</taxon>
    </lineage>
</organism>
<sequence>MDFLRPPQDGLREVVCVSCTGATVAGAGESIK</sequence>
<protein>
    <submittedName>
        <fullName evidence="1">Uncharacterized protein</fullName>
    </submittedName>
</protein>
<name>A0A8S5SSB9_9CAUD</name>
<reference evidence="1" key="1">
    <citation type="journal article" date="2021" name="Proc. Natl. Acad. Sci. U.S.A.">
        <title>A Catalog of Tens of Thousands of Viruses from Human Metagenomes Reveals Hidden Associations with Chronic Diseases.</title>
        <authorList>
            <person name="Tisza M.J."/>
            <person name="Buck C.B."/>
        </authorList>
    </citation>
    <scope>NUCLEOTIDE SEQUENCE</scope>
    <source>
        <strain evidence="1">Ct2Qy24</strain>
    </source>
</reference>
<proteinExistence type="predicted"/>
<accession>A0A8S5SSB9</accession>
<evidence type="ECO:0000313" key="1">
    <source>
        <dbReference type="EMBL" id="DAF53932.1"/>
    </source>
</evidence>